<evidence type="ECO:0000256" key="1">
    <source>
        <dbReference type="ARBA" id="ARBA00004541"/>
    </source>
</evidence>
<dbReference type="GO" id="GO:2000008">
    <property type="term" value="P:regulation of protein localization to cell surface"/>
    <property type="evidence" value="ECO:0007669"/>
    <property type="project" value="UniProtKB-ARBA"/>
</dbReference>
<dbReference type="Proteomes" id="UP000323000">
    <property type="component" value="Chromosome 6"/>
</dbReference>
<evidence type="ECO:0000256" key="6">
    <source>
        <dbReference type="ARBA" id="ARBA00023329"/>
    </source>
</evidence>
<keyword evidence="12" id="KW-1185">Reference proteome</keyword>
<dbReference type="GO" id="GO:0009567">
    <property type="term" value="P:double fertilization forming a zygote and endosperm"/>
    <property type="evidence" value="ECO:0007669"/>
    <property type="project" value="InterPro"/>
</dbReference>
<dbReference type="PANTHER" id="PTHR35293">
    <property type="entry name" value="EGG CELL-SECRETED PROTEIN 1.5"/>
    <property type="match status" value="1"/>
</dbReference>
<accession>A0A5C7HWH1</accession>
<evidence type="ECO:0000256" key="8">
    <source>
        <dbReference type="ARBA" id="ARBA00034484"/>
    </source>
</evidence>
<keyword evidence="3" id="KW-0964">Secreted</keyword>
<keyword evidence="6" id="KW-0968">Cytoplasmic vesicle</keyword>
<keyword evidence="4 9" id="KW-0732">Signal</keyword>
<evidence type="ECO:0000256" key="9">
    <source>
        <dbReference type="SAM" id="SignalP"/>
    </source>
</evidence>
<proteinExistence type="inferred from homology"/>
<dbReference type="InterPro" id="IPR044711">
    <property type="entry name" value="EC11-15"/>
</dbReference>
<evidence type="ECO:0000256" key="4">
    <source>
        <dbReference type="ARBA" id="ARBA00022729"/>
    </source>
</evidence>
<evidence type="ECO:0000313" key="12">
    <source>
        <dbReference type="Proteomes" id="UP000323000"/>
    </source>
</evidence>
<comment type="subcellular location">
    <subcellularLocation>
        <location evidence="1">Cytoplasmic vesicle</location>
    </subcellularLocation>
    <subcellularLocation>
        <location evidence="2">Secreted</location>
    </subcellularLocation>
</comment>
<evidence type="ECO:0000313" key="11">
    <source>
        <dbReference type="EMBL" id="TXG60492.1"/>
    </source>
</evidence>
<dbReference type="AlphaFoldDB" id="A0A5C7HWH1"/>
<dbReference type="EMBL" id="VAHF01000006">
    <property type="protein sequence ID" value="TXG60492.1"/>
    <property type="molecule type" value="Genomic_DNA"/>
</dbReference>
<comment type="caution">
    <text evidence="11">The sequence shown here is derived from an EMBL/GenBank/DDBJ whole genome shotgun (WGS) entry which is preliminary data.</text>
</comment>
<protein>
    <recommendedName>
        <fullName evidence="10">Prolamin-like domain-containing protein</fullName>
    </recommendedName>
</protein>
<gene>
    <name evidence="11" type="ORF">EZV62_015065</name>
</gene>
<organism evidence="11 12">
    <name type="scientific">Acer yangbiense</name>
    <dbReference type="NCBI Taxonomy" id="1000413"/>
    <lineage>
        <taxon>Eukaryota</taxon>
        <taxon>Viridiplantae</taxon>
        <taxon>Streptophyta</taxon>
        <taxon>Embryophyta</taxon>
        <taxon>Tracheophyta</taxon>
        <taxon>Spermatophyta</taxon>
        <taxon>Magnoliopsida</taxon>
        <taxon>eudicotyledons</taxon>
        <taxon>Gunneridae</taxon>
        <taxon>Pentapetalae</taxon>
        <taxon>rosids</taxon>
        <taxon>malvids</taxon>
        <taxon>Sapindales</taxon>
        <taxon>Sapindaceae</taxon>
        <taxon>Hippocastanoideae</taxon>
        <taxon>Acereae</taxon>
        <taxon>Acer</taxon>
    </lineage>
</organism>
<keyword evidence="5" id="KW-0278">Fertilization</keyword>
<dbReference type="PANTHER" id="PTHR35293:SF10">
    <property type="entry name" value="EGG CELL-SECRETED PROTEIN 1.2-RELATED"/>
    <property type="match status" value="1"/>
</dbReference>
<evidence type="ECO:0000256" key="7">
    <source>
        <dbReference type="ARBA" id="ARBA00034457"/>
    </source>
</evidence>
<dbReference type="Pfam" id="PF05617">
    <property type="entry name" value="Prolamin_like"/>
    <property type="match status" value="1"/>
</dbReference>
<evidence type="ECO:0000256" key="2">
    <source>
        <dbReference type="ARBA" id="ARBA00004613"/>
    </source>
</evidence>
<feature type="domain" description="Prolamin-like" evidence="10">
    <location>
        <begin position="47"/>
        <end position="111"/>
    </location>
</feature>
<name>A0A5C7HWH1_9ROSI</name>
<dbReference type="OrthoDB" id="782765at2759"/>
<dbReference type="GO" id="GO:0031410">
    <property type="term" value="C:cytoplasmic vesicle"/>
    <property type="evidence" value="ECO:0007669"/>
    <property type="project" value="UniProtKB-SubCell"/>
</dbReference>
<dbReference type="GO" id="GO:0005576">
    <property type="term" value="C:extracellular region"/>
    <property type="evidence" value="ECO:0007669"/>
    <property type="project" value="UniProtKB-SubCell"/>
</dbReference>
<evidence type="ECO:0000256" key="3">
    <source>
        <dbReference type="ARBA" id="ARBA00022525"/>
    </source>
</evidence>
<comment type="similarity">
    <text evidence="8">Belongs to the plant egg cell-secreted peptide family.</text>
</comment>
<feature type="chain" id="PRO_5022813341" description="Prolamin-like domain-containing protein" evidence="9">
    <location>
        <begin position="23"/>
        <end position="137"/>
    </location>
</feature>
<comment type="function">
    <text evidence="7">Involved in the regulation of gamete interactions during the double fertilization and to prevent multiple-pollen tube attraction; mediates the redistribution of the gamete fusogen HAP2/GCS1 to the cell surface after secretion upon sperm arrival.</text>
</comment>
<evidence type="ECO:0000259" key="10">
    <source>
        <dbReference type="Pfam" id="PF05617"/>
    </source>
</evidence>
<dbReference type="InterPro" id="IPR008502">
    <property type="entry name" value="Prolamin-like"/>
</dbReference>
<sequence>MAPKTVFLCLVLTFLVANTTSSRDLPANNIPGHNLAARLEASGGLVECWNALLEVKSCSNEIILFFLNGQANIGPDCCRSIAIITRNCLPVMLTSLGFTAEEGNILRGYCDASPSPMAVAPLPATSSPSPSPSPLSG</sequence>
<feature type="signal peptide" evidence="9">
    <location>
        <begin position="1"/>
        <end position="22"/>
    </location>
</feature>
<evidence type="ECO:0000256" key="5">
    <source>
        <dbReference type="ARBA" id="ARBA00023279"/>
    </source>
</evidence>
<dbReference type="GO" id="GO:0080155">
    <property type="term" value="P:regulation of double fertilization forming a zygote and endosperm"/>
    <property type="evidence" value="ECO:0007669"/>
    <property type="project" value="UniProtKB-ARBA"/>
</dbReference>
<reference evidence="12" key="1">
    <citation type="journal article" date="2019" name="Gigascience">
        <title>De novo genome assembly of the endangered Acer yangbiense, a plant species with extremely small populations endemic to Yunnan Province, China.</title>
        <authorList>
            <person name="Yang J."/>
            <person name="Wariss H.M."/>
            <person name="Tao L."/>
            <person name="Zhang R."/>
            <person name="Yun Q."/>
            <person name="Hollingsworth P."/>
            <person name="Dao Z."/>
            <person name="Luo G."/>
            <person name="Guo H."/>
            <person name="Ma Y."/>
            <person name="Sun W."/>
        </authorList>
    </citation>
    <scope>NUCLEOTIDE SEQUENCE [LARGE SCALE GENOMIC DNA]</scope>
    <source>
        <strain evidence="12">cv. Malutang</strain>
    </source>
</reference>